<dbReference type="OrthoDB" id="4773823at2"/>
<evidence type="ECO:0000259" key="4">
    <source>
        <dbReference type="SMART" id="SM00822"/>
    </source>
</evidence>
<dbReference type="Proteomes" id="UP000000849">
    <property type="component" value="Chromosome"/>
</dbReference>
<dbReference type="KEGG" id="cfl:Cfla_3330"/>
<dbReference type="PANTHER" id="PTHR43669">
    <property type="entry name" value="5-KETO-D-GLUCONATE 5-REDUCTASE"/>
    <property type="match status" value="1"/>
</dbReference>
<dbReference type="AlphaFoldDB" id="D5UC50"/>
<organism evidence="5 6">
    <name type="scientific">Cellulomonas flavigena (strain ATCC 482 / DSM 20109 / BCRC 11376 / JCM 18109 / NBRC 3775 / NCIMB 8073 / NRS 134)</name>
    <dbReference type="NCBI Taxonomy" id="446466"/>
    <lineage>
        <taxon>Bacteria</taxon>
        <taxon>Bacillati</taxon>
        <taxon>Actinomycetota</taxon>
        <taxon>Actinomycetes</taxon>
        <taxon>Micrococcales</taxon>
        <taxon>Cellulomonadaceae</taxon>
        <taxon>Cellulomonas</taxon>
    </lineage>
</organism>
<comment type="similarity">
    <text evidence="1">Belongs to the short-chain dehydrogenases/reductases (SDR) family.</text>
</comment>
<evidence type="ECO:0000256" key="3">
    <source>
        <dbReference type="SAM" id="MobiDB-lite"/>
    </source>
</evidence>
<dbReference type="RefSeq" id="WP_013118538.1">
    <property type="nucleotide sequence ID" value="NC_014151.1"/>
</dbReference>
<evidence type="ECO:0000313" key="6">
    <source>
        <dbReference type="Proteomes" id="UP000000849"/>
    </source>
</evidence>
<feature type="compositionally biased region" description="Low complexity" evidence="3">
    <location>
        <begin position="239"/>
        <end position="269"/>
    </location>
</feature>
<keyword evidence="2" id="KW-0560">Oxidoreductase</keyword>
<protein>
    <submittedName>
        <fullName evidence="5">Short-chain dehydrogenase/reductase SDR</fullName>
    </submittedName>
</protein>
<dbReference type="CDD" id="cd05233">
    <property type="entry name" value="SDR_c"/>
    <property type="match status" value="1"/>
</dbReference>
<feature type="region of interest" description="Disordered" evidence="3">
    <location>
        <begin position="239"/>
        <end position="275"/>
    </location>
</feature>
<dbReference type="SUPFAM" id="SSF51735">
    <property type="entry name" value="NAD(P)-binding Rossmann-fold domains"/>
    <property type="match status" value="1"/>
</dbReference>
<gene>
    <name evidence="5" type="ordered locus">Cfla_3330</name>
</gene>
<evidence type="ECO:0000313" key="5">
    <source>
        <dbReference type="EMBL" id="ADG76209.1"/>
    </source>
</evidence>
<dbReference type="EMBL" id="CP001964">
    <property type="protein sequence ID" value="ADG76209.1"/>
    <property type="molecule type" value="Genomic_DNA"/>
</dbReference>
<feature type="domain" description="Ketoreductase" evidence="4">
    <location>
        <begin position="4"/>
        <end position="184"/>
    </location>
</feature>
<dbReference type="SMART" id="SM00822">
    <property type="entry name" value="PKS_KR"/>
    <property type="match status" value="1"/>
</dbReference>
<dbReference type="eggNOG" id="COG1028">
    <property type="taxonomic scope" value="Bacteria"/>
</dbReference>
<dbReference type="PANTHER" id="PTHR43669:SF3">
    <property type="entry name" value="ALCOHOL DEHYDROGENASE, PUTATIVE (AFU_ORTHOLOGUE AFUA_3G03445)-RELATED"/>
    <property type="match status" value="1"/>
</dbReference>
<dbReference type="InterPro" id="IPR036291">
    <property type="entry name" value="NAD(P)-bd_dom_sf"/>
</dbReference>
<accession>D5UC50</accession>
<dbReference type="Pfam" id="PF00106">
    <property type="entry name" value="adh_short"/>
    <property type="match status" value="1"/>
</dbReference>
<dbReference type="GO" id="GO:0016491">
    <property type="term" value="F:oxidoreductase activity"/>
    <property type="evidence" value="ECO:0007669"/>
    <property type="project" value="UniProtKB-KW"/>
</dbReference>
<proteinExistence type="inferred from homology"/>
<dbReference type="InterPro" id="IPR057326">
    <property type="entry name" value="KR_dom"/>
</dbReference>
<reference evidence="5 6" key="1">
    <citation type="journal article" date="2010" name="Stand. Genomic Sci.">
        <title>Complete genome sequence of Cellulomonas flavigena type strain (134).</title>
        <authorList>
            <person name="Abt B."/>
            <person name="Foster B."/>
            <person name="Lapidus A."/>
            <person name="Clum A."/>
            <person name="Sun H."/>
            <person name="Pukall R."/>
            <person name="Lucas S."/>
            <person name="Glavina Del Rio T."/>
            <person name="Nolan M."/>
            <person name="Tice H."/>
            <person name="Cheng J.F."/>
            <person name="Pitluck S."/>
            <person name="Liolios K."/>
            <person name="Ivanova N."/>
            <person name="Mavromatis K."/>
            <person name="Ovchinnikova G."/>
            <person name="Pati A."/>
            <person name="Goodwin L."/>
            <person name="Chen A."/>
            <person name="Palaniappan K."/>
            <person name="Land M."/>
            <person name="Hauser L."/>
            <person name="Chang Y.J."/>
            <person name="Jeffries C.D."/>
            <person name="Rohde M."/>
            <person name="Goker M."/>
            <person name="Woyke T."/>
            <person name="Bristow J."/>
            <person name="Eisen J.A."/>
            <person name="Markowitz V."/>
            <person name="Hugenholtz P."/>
            <person name="Kyrpides N.C."/>
            <person name="Klenk H.P."/>
        </authorList>
    </citation>
    <scope>NUCLEOTIDE SEQUENCE [LARGE SCALE GENOMIC DNA]</scope>
    <source>
        <strain evidence="6">ATCC 482 / DSM 20109 / BCRC 11376 / JCM 18109 / NBRC 3775 / NCIMB 8073 / NRS 134</strain>
    </source>
</reference>
<dbReference type="InterPro" id="IPR020904">
    <property type="entry name" value="Sc_DH/Rdtase_CS"/>
</dbReference>
<sequence>MTGGTFLVTGATGRLGPATVAALAARGDRLLLTGRDPARLARLADEVGVPGRVETFVADPSDPTDAQRAAAHAVERFDGLTGLVHLVGHFVPGPLMLTDVGDYRTLMDDNFLSAVVATQAVLPHLGAGGRLVYFTSPLVAEPLAGLSAYAASKAALTTWVRSVAHEVKGRGIHANAVSLTIADTPAMREERPGIDLDHTVRPEHVAYAVRFLTGPESEGMYGAVVPVHGRFGFSSALAGGPPAAAARRPDVAPAAPAARPAPVGRPDAALAGRPA</sequence>
<dbReference type="PRINTS" id="PR00081">
    <property type="entry name" value="GDHRDH"/>
</dbReference>
<evidence type="ECO:0000256" key="1">
    <source>
        <dbReference type="ARBA" id="ARBA00006484"/>
    </source>
</evidence>
<dbReference type="Gene3D" id="3.40.50.720">
    <property type="entry name" value="NAD(P)-binding Rossmann-like Domain"/>
    <property type="match status" value="1"/>
</dbReference>
<dbReference type="STRING" id="446466.Cfla_3330"/>
<dbReference type="InterPro" id="IPR002347">
    <property type="entry name" value="SDR_fam"/>
</dbReference>
<name>D5UC50_CELFN</name>
<dbReference type="HOGENOM" id="CLU_010194_2_10_11"/>
<evidence type="ECO:0000256" key="2">
    <source>
        <dbReference type="ARBA" id="ARBA00023002"/>
    </source>
</evidence>
<keyword evidence="6" id="KW-1185">Reference proteome</keyword>
<dbReference type="PROSITE" id="PS00061">
    <property type="entry name" value="ADH_SHORT"/>
    <property type="match status" value="1"/>
</dbReference>